<gene>
    <name evidence="2" type="ORF">F3Y22_tig00110549pilonHSYRG00119</name>
</gene>
<sequence>MDTLHHIKKFHTLIQQQQQFHIPQISQSPSFGYSHSPGSIPFQYPYPVPPNPAPRPILYHQIAFNYSSALPYPQSLSAHCLPPENDPQVSLPYIQPDQQAPETKCESPYGQDNFIIFSNATLPDSRPTSSASPPAPSVPLLFTATPTPEQQSPVNGNATARTSNAYTLKF</sequence>
<name>A0A6A3AAQ3_HIBSY</name>
<protein>
    <submittedName>
        <fullName evidence="2">Uncharacterized protein</fullName>
    </submittedName>
</protein>
<dbReference type="AlphaFoldDB" id="A0A6A3AAQ3"/>
<comment type="caution">
    <text evidence="2">The sequence shown here is derived from an EMBL/GenBank/DDBJ whole genome shotgun (WGS) entry which is preliminary data.</text>
</comment>
<organism evidence="2 3">
    <name type="scientific">Hibiscus syriacus</name>
    <name type="common">Rose of Sharon</name>
    <dbReference type="NCBI Taxonomy" id="106335"/>
    <lineage>
        <taxon>Eukaryota</taxon>
        <taxon>Viridiplantae</taxon>
        <taxon>Streptophyta</taxon>
        <taxon>Embryophyta</taxon>
        <taxon>Tracheophyta</taxon>
        <taxon>Spermatophyta</taxon>
        <taxon>Magnoliopsida</taxon>
        <taxon>eudicotyledons</taxon>
        <taxon>Gunneridae</taxon>
        <taxon>Pentapetalae</taxon>
        <taxon>rosids</taxon>
        <taxon>malvids</taxon>
        <taxon>Malvales</taxon>
        <taxon>Malvaceae</taxon>
        <taxon>Malvoideae</taxon>
        <taxon>Hibiscus</taxon>
    </lineage>
</organism>
<feature type="compositionally biased region" description="Low complexity" evidence="1">
    <location>
        <begin position="123"/>
        <end position="132"/>
    </location>
</feature>
<keyword evidence="3" id="KW-1185">Reference proteome</keyword>
<dbReference type="Proteomes" id="UP000436088">
    <property type="component" value="Unassembled WGS sequence"/>
</dbReference>
<feature type="compositionally biased region" description="Polar residues" evidence="1">
    <location>
        <begin position="144"/>
        <end position="170"/>
    </location>
</feature>
<evidence type="ECO:0000313" key="3">
    <source>
        <dbReference type="Proteomes" id="UP000436088"/>
    </source>
</evidence>
<accession>A0A6A3AAQ3</accession>
<proteinExistence type="predicted"/>
<reference evidence="2" key="1">
    <citation type="submission" date="2019-09" db="EMBL/GenBank/DDBJ databases">
        <title>Draft genome information of white flower Hibiscus syriacus.</title>
        <authorList>
            <person name="Kim Y.-M."/>
        </authorList>
    </citation>
    <scope>NUCLEOTIDE SEQUENCE [LARGE SCALE GENOMIC DNA]</scope>
    <source>
        <strain evidence="2">YM2019G1</strain>
    </source>
</reference>
<feature type="region of interest" description="Disordered" evidence="1">
    <location>
        <begin position="120"/>
        <end position="170"/>
    </location>
</feature>
<dbReference type="EMBL" id="VEPZ02001025">
    <property type="protein sequence ID" value="KAE8701023.1"/>
    <property type="molecule type" value="Genomic_DNA"/>
</dbReference>
<evidence type="ECO:0000256" key="1">
    <source>
        <dbReference type="SAM" id="MobiDB-lite"/>
    </source>
</evidence>
<evidence type="ECO:0000313" key="2">
    <source>
        <dbReference type="EMBL" id="KAE8701023.1"/>
    </source>
</evidence>